<feature type="domain" description="DUF7036" evidence="3">
    <location>
        <begin position="84"/>
        <end position="173"/>
    </location>
</feature>
<proteinExistence type="predicted"/>
<keyword evidence="2" id="KW-0812">Transmembrane</keyword>
<evidence type="ECO:0000259" key="3">
    <source>
        <dbReference type="Pfam" id="PF23041"/>
    </source>
</evidence>
<name>A0A7N0RG01_KALFE</name>
<feature type="compositionally biased region" description="Polar residues" evidence="1">
    <location>
        <begin position="416"/>
        <end position="431"/>
    </location>
</feature>
<dbReference type="InterPro" id="IPR055464">
    <property type="entry name" value="DUF7036"/>
</dbReference>
<evidence type="ECO:0000313" key="5">
    <source>
        <dbReference type="Proteomes" id="UP000594263"/>
    </source>
</evidence>
<dbReference type="PANTHER" id="PTHR33826:SF4">
    <property type="entry name" value="F20B24.21"/>
    <property type="match status" value="1"/>
</dbReference>
<feature type="compositionally biased region" description="Pro residues" evidence="1">
    <location>
        <begin position="316"/>
        <end position="345"/>
    </location>
</feature>
<protein>
    <recommendedName>
        <fullName evidence="3">DUF7036 domain-containing protein</fullName>
    </recommendedName>
</protein>
<feature type="compositionally biased region" description="Pro residues" evidence="1">
    <location>
        <begin position="370"/>
        <end position="405"/>
    </location>
</feature>
<dbReference type="AlphaFoldDB" id="A0A7N0RG01"/>
<feature type="domain" description="DUF7036" evidence="3">
    <location>
        <begin position="208"/>
        <end position="299"/>
    </location>
</feature>
<reference evidence="4" key="1">
    <citation type="submission" date="2021-01" db="UniProtKB">
        <authorList>
            <consortium name="EnsemblPlants"/>
        </authorList>
    </citation>
    <scope>IDENTIFICATION</scope>
</reference>
<accession>A0A7N0RG01</accession>
<dbReference type="PANTHER" id="PTHR33826">
    <property type="entry name" value="F20B24.21"/>
    <property type="match status" value="1"/>
</dbReference>
<evidence type="ECO:0000256" key="1">
    <source>
        <dbReference type="SAM" id="MobiDB-lite"/>
    </source>
</evidence>
<dbReference type="OMA" id="PCPYSHP"/>
<evidence type="ECO:0000313" key="4">
    <source>
        <dbReference type="EnsemblPlants" id="Kaladp0011s0120.1.v1.1"/>
    </source>
</evidence>
<dbReference type="Pfam" id="PF23041">
    <property type="entry name" value="DUF7036"/>
    <property type="match status" value="2"/>
</dbReference>
<keyword evidence="2" id="KW-1133">Transmembrane helix</keyword>
<feature type="region of interest" description="Disordered" evidence="1">
    <location>
        <begin position="309"/>
        <end position="444"/>
    </location>
</feature>
<dbReference type="Gramene" id="Kaladp0011s0120.1.v1.1">
    <property type="protein sequence ID" value="Kaladp0011s0120.1.v1.1"/>
    <property type="gene ID" value="Kaladp0011s0120.v1.1"/>
</dbReference>
<dbReference type="Proteomes" id="UP000594263">
    <property type="component" value="Unplaced"/>
</dbReference>
<keyword evidence="2" id="KW-0472">Membrane</keyword>
<sequence length="466" mass="50219">MGKSGDQPRLPSQQRREVESGGGSTSCGWWGGVRRALRLKCVVFTVLSLGVFLSAAFWLLPRRSREYGFDAKAEVKDSASIQGSFMLDMPVTLLIPHIRRLEYDMIGEIGVPNSTVAILSMHKASEANCTNVKFGVLPDPINVQIDVVSISLLKSSLIELFLQESNLTFSTASVGQPSHFEILKFPEKITVIPSQSAAIWQIQQTLFNFTLNNTISDIQHYFTEFRDQLKKGLRLASYENVYVQITNDKGSTVENPVTVQVAIMSDSGGILPQRLKQLAQTIKHSAPSKNLGLNNTVFGKVNSFSLSSHMTGDIQPYPPTASPAPTPGPDNSPLPPPPSVSPSPSPSIHSRPPSLKKPRQPCPNVAPRIQPLPAPAPQLAPNIPPAALPRAAPPHPVRTSPPPLPSALSPLPSVSFGSNPSQGDRSVTSPSHGPPHTQGASSSAGRFIRKDLSFHSILIIGIINLI</sequence>
<feature type="compositionally biased region" description="Low complexity" evidence="1">
    <location>
        <begin position="406"/>
        <end position="415"/>
    </location>
</feature>
<dbReference type="EnsemblPlants" id="Kaladp0011s0120.1.v1.1">
    <property type="protein sequence ID" value="Kaladp0011s0120.1.v1.1"/>
    <property type="gene ID" value="Kaladp0011s0120.v1.1"/>
</dbReference>
<organism evidence="4 5">
    <name type="scientific">Kalanchoe fedtschenkoi</name>
    <name type="common">Lavender scallops</name>
    <name type="synonym">South American air plant</name>
    <dbReference type="NCBI Taxonomy" id="63787"/>
    <lineage>
        <taxon>Eukaryota</taxon>
        <taxon>Viridiplantae</taxon>
        <taxon>Streptophyta</taxon>
        <taxon>Embryophyta</taxon>
        <taxon>Tracheophyta</taxon>
        <taxon>Spermatophyta</taxon>
        <taxon>Magnoliopsida</taxon>
        <taxon>eudicotyledons</taxon>
        <taxon>Gunneridae</taxon>
        <taxon>Pentapetalae</taxon>
        <taxon>Saxifragales</taxon>
        <taxon>Crassulaceae</taxon>
        <taxon>Kalanchoe</taxon>
    </lineage>
</organism>
<dbReference type="PRINTS" id="PR01217">
    <property type="entry name" value="PRICHEXTENSN"/>
</dbReference>
<feature type="transmembrane region" description="Helical" evidence="2">
    <location>
        <begin position="41"/>
        <end position="60"/>
    </location>
</feature>
<evidence type="ECO:0000256" key="2">
    <source>
        <dbReference type="SAM" id="Phobius"/>
    </source>
</evidence>
<keyword evidence="5" id="KW-1185">Reference proteome</keyword>
<feature type="region of interest" description="Disordered" evidence="1">
    <location>
        <begin position="1"/>
        <end position="25"/>
    </location>
</feature>